<proteinExistence type="predicted"/>
<name>A0ACD1I1A1_9EURO</name>
<gene>
    <name evidence="1" type="ORF">BO79DRAFT_277631</name>
</gene>
<dbReference type="Proteomes" id="UP000249748">
    <property type="component" value="Unassembled WGS sequence"/>
</dbReference>
<organism evidence="1 2">
    <name type="scientific">Aspergillus costaricaensis CBS 115574</name>
    <dbReference type="NCBI Taxonomy" id="1448317"/>
    <lineage>
        <taxon>Eukaryota</taxon>
        <taxon>Fungi</taxon>
        <taxon>Dikarya</taxon>
        <taxon>Ascomycota</taxon>
        <taxon>Pezizomycotina</taxon>
        <taxon>Eurotiomycetes</taxon>
        <taxon>Eurotiomycetidae</taxon>
        <taxon>Eurotiales</taxon>
        <taxon>Aspergillaceae</taxon>
        <taxon>Aspergillus</taxon>
        <taxon>Aspergillus subgen. Circumdati</taxon>
    </lineage>
</organism>
<accession>A0ACD1I1A1</accession>
<sequence length="67" mass="7387">NVSFTARCLLLSFLCPRSIFGAEFEPKWIPDPGLIVDHRRVGGPISRDRVGGLGVASRQYFPSLLSL</sequence>
<evidence type="ECO:0000313" key="2">
    <source>
        <dbReference type="Proteomes" id="UP000249748"/>
    </source>
</evidence>
<keyword evidence="2" id="KW-1185">Reference proteome</keyword>
<feature type="non-terminal residue" evidence="1">
    <location>
        <position position="1"/>
    </location>
</feature>
<reference evidence="1" key="1">
    <citation type="submission" date="2018-02" db="EMBL/GenBank/DDBJ databases">
        <title>The genomes of Aspergillus section Nigri reveals drivers in fungal speciation.</title>
        <authorList>
            <consortium name="DOE Joint Genome Institute"/>
            <person name="Vesth T.C."/>
            <person name="Nybo J."/>
            <person name="Theobald S."/>
            <person name="Brandl J."/>
            <person name="Frisvad J.C."/>
            <person name="Nielsen K.F."/>
            <person name="Lyhne E.K."/>
            <person name="Kogle M.E."/>
            <person name="Kuo A."/>
            <person name="Riley R."/>
            <person name="Clum A."/>
            <person name="Nolan M."/>
            <person name="Lipzen A."/>
            <person name="Salamov A."/>
            <person name="Henrissat B."/>
            <person name="Wiebenga A."/>
            <person name="De vries R.P."/>
            <person name="Grigoriev I.V."/>
            <person name="Mortensen U.H."/>
            <person name="Andersen M.R."/>
            <person name="Baker S.E."/>
        </authorList>
    </citation>
    <scope>NUCLEOTIDE SEQUENCE</scope>
    <source>
        <strain evidence="1">CBS 115574</strain>
    </source>
</reference>
<evidence type="ECO:0000313" key="1">
    <source>
        <dbReference type="EMBL" id="RAK83546.1"/>
    </source>
</evidence>
<protein>
    <submittedName>
        <fullName evidence="1">Uncharacterized protein</fullName>
    </submittedName>
</protein>
<dbReference type="EMBL" id="KZ824587">
    <property type="protein sequence ID" value="RAK83546.1"/>
    <property type="molecule type" value="Genomic_DNA"/>
</dbReference>